<gene>
    <name evidence="2" type="ORF">PPENT_87.1.T0960168</name>
</gene>
<name>A0A8S1WLQ1_9CILI</name>
<dbReference type="EMBL" id="CAJJDO010000096">
    <property type="protein sequence ID" value="CAD8190533.1"/>
    <property type="molecule type" value="Genomic_DNA"/>
</dbReference>
<dbReference type="InterPro" id="IPR001680">
    <property type="entry name" value="WD40_rpt"/>
</dbReference>
<feature type="repeat" description="WD" evidence="1">
    <location>
        <begin position="303"/>
        <end position="335"/>
    </location>
</feature>
<dbReference type="PROSITE" id="PS50082">
    <property type="entry name" value="WD_REPEATS_2"/>
    <property type="match status" value="3"/>
</dbReference>
<evidence type="ECO:0000256" key="1">
    <source>
        <dbReference type="PROSITE-ProRule" id="PRU00221"/>
    </source>
</evidence>
<evidence type="ECO:0000313" key="3">
    <source>
        <dbReference type="Proteomes" id="UP000689195"/>
    </source>
</evidence>
<dbReference type="Pfam" id="PF00400">
    <property type="entry name" value="WD40"/>
    <property type="match status" value="4"/>
</dbReference>
<keyword evidence="3" id="KW-1185">Reference proteome</keyword>
<keyword evidence="1" id="KW-0853">WD repeat</keyword>
<reference evidence="2" key="1">
    <citation type="submission" date="2021-01" db="EMBL/GenBank/DDBJ databases">
        <authorList>
            <consortium name="Genoscope - CEA"/>
            <person name="William W."/>
        </authorList>
    </citation>
    <scope>NUCLEOTIDE SEQUENCE</scope>
</reference>
<organism evidence="2 3">
    <name type="scientific">Paramecium pentaurelia</name>
    <dbReference type="NCBI Taxonomy" id="43138"/>
    <lineage>
        <taxon>Eukaryota</taxon>
        <taxon>Sar</taxon>
        <taxon>Alveolata</taxon>
        <taxon>Ciliophora</taxon>
        <taxon>Intramacronucleata</taxon>
        <taxon>Oligohymenophorea</taxon>
        <taxon>Peniculida</taxon>
        <taxon>Parameciidae</taxon>
        <taxon>Paramecium</taxon>
    </lineage>
</organism>
<dbReference type="PROSITE" id="PS50294">
    <property type="entry name" value="WD_REPEATS_REGION"/>
    <property type="match status" value="3"/>
</dbReference>
<dbReference type="OrthoDB" id="10264376at2759"/>
<feature type="repeat" description="WD" evidence="1">
    <location>
        <begin position="347"/>
        <end position="378"/>
    </location>
</feature>
<dbReference type="SMART" id="SM00320">
    <property type="entry name" value="WD40"/>
    <property type="match status" value="4"/>
</dbReference>
<dbReference type="PANTHER" id="PTHR19920:SF0">
    <property type="entry name" value="CYTOSOLIC IRON-SULFUR PROTEIN ASSEMBLY PROTEIN CIAO1-RELATED"/>
    <property type="match status" value="1"/>
</dbReference>
<dbReference type="GO" id="GO:0097361">
    <property type="term" value="C:cytosolic [4Fe-4S] assembly targeting complex"/>
    <property type="evidence" value="ECO:0007669"/>
    <property type="project" value="TreeGrafter"/>
</dbReference>
<dbReference type="Proteomes" id="UP000689195">
    <property type="component" value="Unassembled WGS sequence"/>
</dbReference>
<evidence type="ECO:0000313" key="2">
    <source>
        <dbReference type="EMBL" id="CAD8190533.1"/>
    </source>
</evidence>
<dbReference type="AlphaFoldDB" id="A0A8S1WLQ1"/>
<feature type="repeat" description="WD" evidence="1">
    <location>
        <begin position="257"/>
        <end position="288"/>
    </location>
</feature>
<protein>
    <recommendedName>
        <fullName evidence="4">WD40-repeat-containing domain</fullName>
    </recommendedName>
</protein>
<comment type="caution">
    <text evidence="2">The sequence shown here is derived from an EMBL/GenBank/DDBJ whole genome shotgun (WGS) entry which is preliminary data.</text>
</comment>
<evidence type="ECO:0008006" key="4">
    <source>
        <dbReference type="Google" id="ProtNLM"/>
    </source>
</evidence>
<accession>A0A8S1WLQ1</accession>
<dbReference type="GO" id="GO:0016226">
    <property type="term" value="P:iron-sulfur cluster assembly"/>
    <property type="evidence" value="ECO:0007669"/>
    <property type="project" value="TreeGrafter"/>
</dbReference>
<dbReference type="PANTHER" id="PTHR19920">
    <property type="entry name" value="WD40 PROTEIN CIAO1"/>
    <property type="match status" value="1"/>
</dbReference>
<proteinExistence type="predicted"/>
<sequence length="512" mass="59801">MSYQIEKCQLHNLDKLYINLEKNTQKYMKTECIQCIKKESISIEEILMKFRQLSSMQSKIIQNQQIMGVMNNIVQQSNLVLQSYQQMHQKIQDQHDKWLKINSQYEEIQKLSKSNYYNQEDLCQIAEITLNSNLMNVPSFASDQLDNFHQLNIKLQQINQILHSNPINVKRNPQLTTNKENQQQQLLQQINKNSTDQKQEFEQLSQFQTNIIVYAIAFSFDNSKIVIGGGNYNQIQNKNLMVLSLCGDNKLQSETILYGHSKRVTAISYSKKDHFFVSGSLDFTLRLWRYEIKNQNWDCIKQLNKHTSTVFGLAINNQDNLIISCGHDSKIFVWKNINQNWQDAQTISDHIAAVNSISFSEDNTLLASGSEDSKVYIWRNDYDIFNKIDQIDVPCSSFIYCVHFIQNNSLIVGTYDGNISIWQNNQNKYQLCFENNPKFGYIKKIVYNYNQSLIITKCEHRTIIWKIINNNKIEQIKIYEGEYLGIGLSQGPSIIAMFNCEKKELELIQCNI</sequence>